<evidence type="ECO:0000256" key="1">
    <source>
        <dbReference type="SAM" id="Phobius"/>
    </source>
</evidence>
<keyword evidence="1" id="KW-1133">Transmembrane helix</keyword>
<dbReference type="AlphaFoldDB" id="A0A8H5FK00"/>
<gene>
    <name evidence="2" type="ORF">D9611_011225</name>
</gene>
<sequence>MTSLAQQKDRPNQSKLIEEESPPDYLAAILYESATYSNSVLIYLSIGFSLFDTGLYAVALRCLTRACNKSPIPKSSPTGSRSYSVLSRTRVALLWWLFGDRAVRKAEIEESSQFQRARLARILCLFDYRVVKPS</sequence>
<evidence type="ECO:0000313" key="3">
    <source>
        <dbReference type="Proteomes" id="UP000541558"/>
    </source>
</evidence>
<dbReference type="Proteomes" id="UP000541558">
    <property type="component" value="Unassembled WGS sequence"/>
</dbReference>
<name>A0A8H5FK00_9AGAR</name>
<keyword evidence="1" id="KW-0812">Transmembrane</keyword>
<feature type="transmembrane region" description="Helical" evidence="1">
    <location>
        <begin position="40"/>
        <end position="60"/>
    </location>
</feature>
<keyword evidence="3" id="KW-1185">Reference proteome</keyword>
<reference evidence="2 3" key="1">
    <citation type="journal article" date="2020" name="ISME J.">
        <title>Uncovering the hidden diversity of litter-decomposition mechanisms in mushroom-forming fungi.</title>
        <authorList>
            <person name="Floudas D."/>
            <person name="Bentzer J."/>
            <person name="Ahren D."/>
            <person name="Johansson T."/>
            <person name="Persson P."/>
            <person name="Tunlid A."/>
        </authorList>
    </citation>
    <scope>NUCLEOTIDE SEQUENCE [LARGE SCALE GENOMIC DNA]</scope>
    <source>
        <strain evidence="2 3">CBS 175.51</strain>
    </source>
</reference>
<dbReference type="EMBL" id="JAACJK010000009">
    <property type="protein sequence ID" value="KAF5339193.1"/>
    <property type="molecule type" value="Genomic_DNA"/>
</dbReference>
<organism evidence="2 3">
    <name type="scientific">Ephemerocybe angulata</name>
    <dbReference type="NCBI Taxonomy" id="980116"/>
    <lineage>
        <taxon>Eukaryota</taxon>
        <taxon>Fungi</taxon>
        <taxon>Dikarya</taxon>
        <taxon>Basidiomycota</taxon>
        <taxon>Agaricomycotina</taxon>
        <taxon>Agaricomycetes</taxon>
        <taxon>Agaricomycetidae</taxon>
        <taxon>Agaricales</taxon>
        <taxon>Agaricineae</taxon>
        <taxon>Psathyrellaceae</taxon>
        <taxon>Ephemerocybe</taxon>
    </lineage>
</organism>
<accession>A0A8H5FK00</accession>
<keyword evidence="1" id="KW-0472">Membrane</keyword>
<comment type="caution">
    <text evidence="2">The sequence shown here is derived from an EMBL/GenBank/DDBJ whole genome shotgun (WGS) entry which is preliminary data.</text>
</comment>
<evidence type="ECO:0000313" key="2">
    <source>
        <dbReference type="EMBL" id="KAF5339193.1"/>
    </source>
</evidence>
<proteinExistence type="predicted"/>
<protein>
    <submittedName>
        <fullName evidence="2">Uncharacterized protein</fullName>
    </submittedName>
</protein>